<keyword evidence="3" id="KW-1185">Reference proteome</keyword>
<sequence>MCALDESDSKESLSILRNGDGRIVPAADDEIMEMNNEKEQRRVPNIPIRLTKDHGSTKPLIPESEVH</sequence>
<reference evidence="2" key="1">
    <citation type="submission" date="2022-04" db="EMBL/GenBank/DDBJ databases">
        <title>A functionally conserved STORR gene fusion in Papaver species that diverged 16.8 million years ago.</title>
        <authorList>
            <person name="Catania T."/>
        </authorList>
    </citation>
    <scope>NUCLEOTIDE SEQUENCE</scope>
    <source>
        <strain evidence="2">S-188037</strain>
    </source>
</reference>
<dbReference type="Proteomes" id="UP001202328">
    <property type="component" value="Unassembled WGS sequence"/>
</dbReference>
<dbReference type="EMBL" id="JAJJMB010011819">
    <property type="protein sequence ID" value="KAI3898610.1"/>
    <property type="molecule type" value="Genomic_DNA"/>
</dbReference>
<protein>
    <submittedName>
        <fullName evidence="2">Uncharacterized protein</fullName>
    </submittedName>
</protein>
<gene>
    <name evidence="2" type="ORF">MKW98_000723</name>
</gene>
<organism evidence="2 3">
    <name type="scientific">Papaver atlanticum</name>
    <dbReference type="NCBI Taxonomy" id="357466"/>
    <lineage>
        <taxon>Eukaryota</taxon>
        <taxon>Viridiplantae</taxon>
        <taxon>Streptophyta</taxon>
        <taxon>Embryophyta</taxon>
        <taxon>Tracheophyta</taxon>
        <taxon>Spermatophyta</taxon>
        <taxon>Magnoliopsida</taxon>
        <taxon>Ranunculales</taxon>
        <taxon>Papaveraceae</taxon>
        <taxon>Papaveroideae</taxon>
        <taxon>Papaver</taxon>
    </lineage>
</organism>
<dbReference type="AlphaFoldDB" id="A0AAD4XBJ1"/>
<comment type="caution">
    <text evidence="2">The sequence shown here is derived from an EMBL/GenBank/DDBJ whole genome shotgun (WGS) entry which is preliminary data.</text>
</comment>
<evidence type="ECO:0000256" key="1">
    <source>
        <dbReference type="SAM" id="MobiDB-lite"/>
    </source>
</evidence>
<evidence type="ECO:0000313" key="3">
    <source>
        <dbReference type="Proteomes" id="UP001202328"/>
    </source>
</evidence>
<evidence type="ECO:0000313" key="2">
    <source>
        <dbReference type="EMBL" id="KAI3898610.1"/>
    </source>
</evidence>
<feature type="region of interest" description="Disordered" evidence="1">
    <location>
        <begin position="37"/>
        <end position="67"/>
    </location>
</feature>
<name>A0AAD4XBJ1_9MAGN</name>
<proteinExistence type="predicted"/>
<accession>A0AAD4XBJ1</accession>